<feature type="compositionally biased region" description="Low complexity" evidence="1">
    <location>
        <begin position="605"/>
        <end position="631"/>
    </location>
</feature>
<name>A0AAD4L7B9_9EURO</name>
<dbReference type="AlphaFoldDB" id="A0AAD4L7B9"/>
<evidence type="ECO:0000313" key="3">
    <source>
        <dbReference type="EMBL" id="KAH8705304.1"/>
    </source>
</evidence>
<dbReference type="RefSeq" id="XP_046077925.1">
    <property type="nucleotide sequence ID" value="XM_046213460.1"/>
</dbReference>
<dbReference type="EMBL" id="JAJTJA010000001">
    <property type="protein sequence ID" value="KAH8705304.1"/>
    <property type="molecule type" value="Genomic_DNA"/>
</dbReference>
<evidence type="ECO:0000256" key="1">
    <source>
        <dbReference type="SAM" id="MobiDB-lite"/>
    </source>
</evidence>
<proteinExistence type="predicted"/>
<organism evidence="3 4">
    <name type="scientific">Talaromyces proteolyticus</name>
    <dbReference type="NCBI Taxonomy" id="1131652"/>
    <lineage>
        <taxon>Eukaryota</taxon>
        <taxon>Fungi</taxon>
        <taxon>Dikarya</taxon>
        <taxon>Ascomycota</taxon>
        <taxon>Pezizomycotina</taxon>
        <taxon>Eurotiomycetes</taxon>
        <taxon>Eurotiomycetidae</taxon>
        <taxon>Eurotiales</taxon>
        <taxon>Trichocomaceae</taxon>
        <taxon>Talaromyces</taxon>
        <taxon>Talaromyces sect. Bacilispori</taxon>
    </lineage>
</organism>
<feature type="region of interest" description="Disordered" evidence="1">
    <location>
        <begin position="564"/>
        <end position="652"/>
    </location>
</feature>
<dbReference type="InterPro" id="IPR001810">
    <property type="entry name" value="F-box_dom"/>
</dbReference>
<dbReference type="GeneID" id="70243747"/>
<reference evidence="3" key="1">
    <citation type="submission" date="2021-12" db="EMBL/GenBank/DDBJ databases">
        <title>Convergent genome expansion in fungi linked to evolution of root-endophyte symbiosis.</title>
        <authorList>
            <consortium name="DOE Joint Genome Institute"/>
            <person name="Ke Y.-H."/>
            <person name="Bonito G."/>
            <person name="Liao H.-L."/>
            <person name="Looney B."/>
            <person name="Rojas-Flechas A."/>
            <person name="Nash J."/>
            <person name="Hameed K."/>
            <person name="Schadt C."/>
            <person name="Martin F."/>
            <person name="Crous P.W."/>
            <person name="Miettinen O."/>
            <person name="Magnuson J.K."/>
            <person name="Labbe J."/>
            <person name="Jacobson D."/>
            <person name="Doktycz M.J."/>
            <person name="Veneault-Fourrey C."/>
            <person name="Kuo A."/>
            <person name="Mondo S."/>
            <person name="Calhoun S."/>
            <person name="Riley R."/>
            <person name="Ohm R."/>
            <person name="LaButti K."/>
            <person name="Andreopoulos B."/>
            <person name="Pangilinan J."/>
            <person name="Nolan M."/>
            <person name="Tritt A."/>
            <person name="Clum A."/>
            <person name="Lipzen A."/>
            <person name="Daum C."/>
            <person name="Barry K."/>
            <person name="Grigoriev I.V."/>
            <person name="Vilgalys R."/>
        </authorList>
    </citation>
    <scope>NUCLEOTIDE SEQUENCE</scope>
    <source>
        <strain evidence="3">PMI_201</strain>
    </source>
</reference>
<keyword evidence="4" id="KW-1185">Reference proteome</keyword>
<protein>
    <recommendedName>
        <fullName evidence="2">F-box domain-containing protein</fullName>
    </recommendedName>
</protein>
<comment type="caution">
    <text evidence="3">The sequence shown here is derived from an EMBL/GenBank/DDBJ whole genome shotgun (WGS) entry which is preliminary data.</text>
</comment>
<dbReference type="InterPro" id="IPR036047">
    <property type="entry name" value="F-box-like_dom_sf"/>
</dbReference>
<dbReference type="Proteomes" id="UP001201262">
    <property type="component" value="Unassembled WGS sequence"/>
</dbReference>
<evidence type="ECO:0000313" key="4">
    <source>
        <dbReference type="Proteomes" id="UP001201262"/>
    </source>
</evidence>
<dbReference type="Pfam" id="PF12937">
    <property type="entry name" value="F-box-like"/>
    <property type="match status" value="1"/>
</dbReference>
<accession>A0AAD4L7B9</accession>
<sequence length="702" mass="78851">MTAVNSNMFDASVRTDQRAGATMILALPLNLIAHIVSYIEEPGDLARICRTCRLFNYMALPHLYRNISLTSYERIRYRNEQPEGWGSASPFLMGLNCIVTKPQASFIYSLTLRGDWKEPELEEHSRVGRVPDSAMVLNIAVRAAIDRATDMKEFNWELNTKLLETAYLGLSQLPKLTSLSIRFPTSRHPRPIYVIPAMPYLRTFKVTDIDPLCYPDDISTLLAKSRRLRNLTMHWSPRMRELQEPSVVAHDYFRESISSNSPMKLKKVAFYNFYARNTFDMSQAFDEGYLEEMTTLNNSYAEDSYLSFVDRTWLLAKPPSNSTWKSVRHDNITKEFCEFLSTLTNLERLYFVNPSRGLAETIQSPRQSSAATPTIHMANGTNPNSAMAALARTGSPSSSPRSPSTNASPLIQLRDTYLLPILTNTGATLRHLLLPTRWPLSSTLIARIVRDCPNLEQLAFAPEISALDAFQLLSPFLRKLVAMRILFSPAEKSAIIPTQNVSNDDNSPALILTLSELAALDERLHLEKVSTILADKQIHSKMQIVGLGTKGILLEDFYHIPADETTPDALGVNPEDYRREPMSGPMSGPMLYPVASNAGAPTNGRSSRSMQPPRSSNNHTPSSSLAPPRSALGKRPREEATPPRSAAESPREFTLVLESDNVYETLPSGERIAWRRRVRLADPEVLKKWEIFALDSQDFEPS</sequence>
<evidence type="ECO:0000259" key="2">
    <source>
        <dbReference type="Pfam" id="PF12937"/>
    </source>
</evidence>
<feature type="domain" description="F-box" evidence="2">
    <location>
        <begin position="25"/>
        <end position="69"/>
    </location>
</feature>
<gene>
    <name evidence="3" type="ORF">BGW36DRAFT_353712</name>
</gene>
<dbReference type="SUPFAM" id="SSF81383">
    <property type="entry name" value="F-box domain"/>
    <property type="match status" value="1"/>
</dbReference>